<dbReference type="AlphaFoldDB" id="A0AAV1F579"/>
<dbReference type="SUPFAM" id="SSF54236">
    <property type="entry name" value="Ubiquitin-like"/>
    <property type="match status" value="1"/>
</dbReference>
<dbReference type="Gene3D" id="3.10.20.90">
    <property type="entry name" value="Phosphatidylinositol 3-kinase Catalytic Subunit, Chain A, domain 1"/>
    <property type="match status" value="1"/>
</dbReference>
<organism evidence="4 5">
    <name type="scientific">Xyrichtys novacula</name>
    <name type="common">Pearly razorfish</name>
    <name type="synonym">Hemipteronotus novacula</name>
    <dbReference type="NCBI Taxonomy" id="13765"/>
    <lineage>
        <taxon>Eukaryota</taxon>
        <taxon>Metazoa</taxon>
        <taxon>Chordata</taxon>
        <taxon>Craniata</taxon>
        <taxon>Vertebrata</taxon>
        <taxon>Euteleostomi</taxon>
        <taxon>Actinopterygii</taxon>
        <taxon>Neopterygii</taxon>
        <taxon>Teleostei</taxon>
        <taxon>Neoteleostei</taxon>
        <taxon>Acanthomorphata</taxon>
        <taxon>Eupercaria</taxon>
        <taxon>Labriformes</taxon>
        <taxon>Labridae</taxon>
        <taxon>Xyrichtys</taxon>
    </lineage>
</organism>
<dbReference type="GO" id="GO:0007165">
    <property type="term" value="P:signal transduction"/>
    <property type="evidence" value="ECO:0007669"/>
    <property type="project" value="InterPro"/>
</dbReference>
<evidence type="ECO:0000313" key="5">
    <source>
        <dbReference type="Proteomes" id="UP001178508"/>
    </source>
</evidence>
<dbReference type="EMBL" id="OY660868">
    <property type="protein sequence ID" value="CAJ1056125.1"/>
    <property type="molecule type" value="Genomic_DNA"/>
</dbReference>
<evidence type="ECO:0000313" key="4">
    <source>
        <dbReference type="EMBL" id="CAJ1056125.1"/>
    </source>
</evidence>
<dbReference type="InterPro" id="IPR033593">
    <property type="entry name" value="N-RASSF"/>
</dbReference>
<keyword evidence="1" id="KW-0175">Coiled coil</keyword>
<sequence length="437" mass="49939">MAPFGKNFLKARLKNKTKDAEPVVGKEIQVTVCNEEKVVCGVTKHTTCADMIQALLDDHKSLPESKRLLHGEPKDFFLVERWKGFERALPPLTRILRLWYAWGDQRPFIQFILIKTSDFVPQPTKKVGKSKGARPKRWENGRAQHTQALPAERQKRMVKKAFRKLEKLHKESKNTPGADEVDRMVQLILNQDHTIREQIQRMRELDLEIERFDLQMQKEAESESPAAQACGQSFEDHLEDQLQEYLYTSDGVEQIELQVQRHQELIHQLSKDIDAELRRANIPLSPYEDCEQEGAAAASWSPMETDELFYSTELKRLQDELNHSLFAGVSLHNQAAELDKQLKNYEASLVSKDQECWQLAAHLNSLQIADKEEEEQPSPLPLKTETQCSVSQALKLKHSLSPLDVTDTDSDTGISSTHSQDSLSPCLDFPPPLDTDV</sequence>
<accession>A0AAV1F579</accession>
<dbReference type="PANTHER" id="PTHR15286:SF10">
    <property type="entry name" value="RAS ASSOCIATION DOMAIN-CONTAINING PROTEIN 9"/>
    <property type="match status" value="1"/>
</dbReference>
<feature type="compositionally biased region" description="Pro residues" evidence="2">
    <location>
        <begin position="428"/>
        <end position="437"/>
    </location>
</feature>
<feature type="region of interest" description="Disordered" evidence="2">
    <location>
        <begin position="400"/>
        <end position="437"/>
    </location>
</feature>
<gene>
    <name evidence="4" type="ORF">XNOV1_A024423</name>
</gene>
<dbReference type="PANTHER" id="PTHR15286">
    <property type="entry name" value="RAS-ASSOCIATING DOMAIN CONTAINING PROTEIN"/>
    <property type="match status" value="1"/>
</dbReference>
<dbReference type="InterPro" id="IPR000159">
    <property type="entry name" value="RA_dom"/>
</dbReference>
<feature type="compositionally biased region" description="Basic residues" evidence="2">
    <location>
        <begin position="126"/>
        <end position="135"/>
    </location>
</feature>
<evidence type="ECO:0000256" key="1">
    <source>
        <dbReference type="SAM" id="Coils"/>
    </source>
</evidence>
<feature type="domain" description="Ras-associating" evidence="3">
    <location>
        <begin position="24"/>
        <end position="118"/>
    </location>
</feature>
<dbReference type="Proteomes" id="UP001178508">
    <property type="component" value="Chromosome 5"/>
</dbReference>
<dbReference type="PROSITE" id="PS50200">
    <property type="entry name" value="RA"/>
    <property type="match status" value="1"/>
</dbReference>
<dbReference type="InterPro" id="IPR029071">
    <property type="entry name" value="Ubiquitin-like_domsf"/>
</dbReference>
<feature type="coiled-coil region" evidence="1">
    <location>
        <begin position="252"/>
        <end position="279"/>
    </location>
</feature>
<protein>
    <submittedName>
        <fullName evidence="4">Ras association domain-containing protein 9</fullName>
    </submittedName>
</protein>
<dbReference type="SMART" id="SM00314">
    <property type="entry name" value="RA"/>
    <property type="match status" value="1"/>
</dbReference>
<feature type="region of interest" description="Disordered" evidence="2">
    <location>
        <begin position="124"/>
        <end position="148"/>
    </location>
</feature>
<keyword evidence="5" id="KW-1185">Reference proteome</keyword>
<name>A0AAV1F579_XYRNO</name>
<reference evidence="4" key="1">
    <citation type="submission" date="2023-08" db="EMBL/GenBank/DDBJ databases">
        <authorList>
            <person name="Alioto T."/>
            <person name="Alioto T."/>
            <person name="Gomez Garrido J."/>
        </authorList>
    </citation>
    <scope>NUCLEOTIDE SEQUENCE</scope>
</reference>
<proteinExistence type="predicted"/>
<evidence type="ECO:0000256" key="2">
    <source>
        <dbReference type="SAM" id="MobiDB-lite"/>
    </source>
</evidence>
<evidence type="ECO:0000259" key="3">
    <source>
        <dbReference type="PROSITE" id="PS50200"/>
    </source>
</evidence>